<organism evidence="7 8">
    <name type="scientific">Thermococcus celer Vu 13 = JCM 8558</name>
    <dbReference type="NCBI Taxonomy" id="1293037"/>
    <lineage>
        <taxon>Archaea</taxon>
        <taxon>Methanobacteriati</taxon>
        <taxon>Methanobacteriota</taxon>
        <taxon>Thermococci</taxon>
        <taxon>Thermococcales</taxon>
        <taxon>Thermococcaceae</taxon>
        <taxon>Thermococcus</taxon>
    </lineage>
</organism>
<dbReference type="KEGG" id="tce:A3L02_00035"/>
<name>A0A218NZH7_THECE</name>
<keyword evidence="3 5" id="KW-1133">Transmembrane helix</keyword>
<protein>
    <submittedName>
        <fullName evidence="7">ABC transporter ATP-binding protein</fullName>
    </submittedName>
</protein>
<dbReference type="GeneID" id="33323090"/>
<evidence type="ECO:0000313" key="7">
    <source>
        <dbReference type="EMBL" id="ASI98073.1"/>
    </source>
</evidence>
<keyword evidence="2 5" id="KW-0812">Transmembrane</keyword>
<dbReference type="OrthoDB" id="97293at2157"/>
<dbReference type="GO" id="GO:0140359">
    <property type="term" value="F:ABC-type transporter activity"/>
    <property type="evidence" value="ECO:0007669"/>
    <property type="project" value="InterPro"/>
</dbReference>
<feature type="transmembrane region" description="Helical" evidence="5">
    <location>
        <begin position="221"/>
        <end position="239"/>
    </location>
</feature>
<dbReference type="GO" id="GO:0005524">
    <property type="term" value="F:ATP binding"/>
    <property type="evidence" value="ECO:0007669"/>
    <property type="project" value="UniProtKB-KW"/>
</dbReference>
<sequence>MVNAGGILTIAKKECRIQLRYRVVWINFALTPFFMLAPWVLTAKMFSPDFGEAVLVGSLMWYWLNQYFFGVQEAFEDEREEGTLISIALTPISLLEFLIGKGMWILVECVYITGVTMLIFWALGISQAISPQMFAVYILSGLYTFAFSILWGALVLQFRRIAGINFITQEILGIASGVTANINAYPRLMRTVAYILPLTYTIKIGREILLGRTFFEVLPDLAILTIITFLYFSIGTVLLKRAENNLRSMGGWEAW</sequence>
<comment type="subcellular location">
    <subcellularLocation>
        <location evidence="1">Membrane</location>
        <topology evidence="1">Multi-pass membrane protein</topology>
    </subcellularLocation>
</comment>
<evidence type="ECO:0000256" key="1">
    <source>
        <dbReference type="ARBA" id="ARBA00004141"/>
    </source>
</evidence>
<keyword evidence="8" id="KW-1185">Reference proteome</keyword>
<dbReference type="PANTHER" id="PTHR43229:SF2">
    <property type="entry name" value="NODULATION PROTEIN J"/>
    <property type="match status" value="1"/>
</dbReference>
<evidence type="ECO:0000256" key="4">
    <source>
        <dbReference type="ARBA" id="ARBA00023136"/>
    </source>
</evidence>
<dbReference type="EMBL" id="CP014854">
    <property type="protein sequence ID" value="ASI98073.1"/>
    <property type="molecule type" value="Genomic_DNA"/>
</dbReference>
<reference evidence="7 8" key="1">
    <citation type="submission" date="2016-03" db="EMBL/GenBank/DDBJ databases">
        <title>Complete genome sequence of Thermococcus celer.</title>
        <authorList>
            <person name="Oger P.M."/>
        </authorList>
    </citation>
    <scope>NUCLEOTIDE SEQUENCE [LARGE SCALE GENOMIC DNA]</scope>
    <source>
        <strain evidence="7 8">Vu 13</strain>
    </source>
</reference>
<feature type="transmembrane region" description="Helical" evidence="5">
    <location>
        <begin position="105"/>
        <end position="123"/>
    </location>
</feature>
<keyword evidence="7" id="KW-0067">ATP-binding</keyword>
<feature type="domain" description="ABC-2 type transporter transmembrane" evidence="6">
    <location>
        <begin position="54"/>
        <end position="235"/>
    </location>
</feature>
<evidence type="ECO:0000256" key="2">
    <source>
        <dbReference type="ARBA" id="ARBA00022692"/>
    </source>
</evidence>
<evidence type="ECO:0000313" key="8">
    <source>
        <dbReference type="Proteomes" id="UP000197156"/>
    </source>
</evidence>
<dbReference type="PANTHER" id="PTHR43229">
    <property type="entry name" value="NODULATION PROTEIN J"/>
    <property type="match status" value="1"/>
</dbReference>
<dbReference type="RefSeq" id="WP_088862050.1">
    <property type="nucleotide sequence ID" value="NZ_CP014854.1"/>
</dbReference>
<evidence type="ECO:0000259" key="6">
    <source>
        <dbReference type="Pfam" id="PF12698"/>
    </source>
</evidence>
<dbReference type="Proteomes" id="UP000197156">
    <property type="component" value="Chromosome"/>
</dbReference>
<dbReference type="GO" id="GO:0016020">
    <property type="term" value="C:membrane"/>
    <property type="evidence" value="ECO:0007669"/>
    <property type="project" value="UniProtKB-SubCell"/>
</dbReference>
<dbReference type="InterPro" id="IPR051784">
    <property type="entry name" value="Nod_factor_ABC_transporter"/>
</dbReference>
<feature type="transmembrane region" description="Helical" evidence="5">
    <location>
        <begin position="135"/>
        <end position="156"/>
    </location>
</feature>
<feature type="transmembrane region" description="Helical" evidence="5">
    <location>
        <begin position="21"/>
        <end position="41"/>
    </location>
</feature>
<keyword evidence="7" id="KW-0547">Nucleotide-binding</keyword>
<dbReference type="InterPro" id="IPR013525">
    <property type="entry name" value="ABC2_TM"/>
</dbReference>
<proteinExistence type="predicted"/>
<evidence type="ECO:0000256" key="3">
    <source>
        <dbReference type="ARBA" id="ARBA00022989"/>
    </source>
</evidence>
<evidence type="ECO:0000256" key="5">
    <source>
        <dbReference type="SAM" id="Phobius"/>
    </source>
</evidence>
<gene>
    <name evidence="7" type="ORF">A3L02_00035</name>
</gene>
<accession>A0A218NZH7</accession>
<keyword evidence="4 5" id="KW-0472">Membrane</keyword>
<dbReference type="AlphaFoldDB" id="A0A218NZH7"/>
<dbReference type="Pfam" id="PF12698">
    <property type="entry name" value="ABC2_membrane_3"/>
    <property type="match status" value="1"/>
</dbReference>